<dbReference type="Gene3D" id="1.10.357.10">
    <property type="entry name" value="Tetracycline Repressor, domain 2"/>
    <property type="match status" value="1"/>
</dbReference>
<dbReference type="PANTHER" id="PTHR30055:SF234">
    <property type="entry name" value="HTH-TYPE TRANSCRIPTIONAL REGULATOR BETI"/>
    <property type="match status" value="1"/>
</dbReference>
<evidence type="ECO:0000256" key="1">
    <source>
        <dbReference type="ARBA" id="ARBA00023015"/>
    </source>
</evidence>
<dbReference type="InterPro" id="IPR009057">
    <property type="entry name" value="Homeodomain-like_sf"/>
</dbReference>
<feature type="compositionally biased region" description="Low complexity" evidence="5">
    <location>
        <begin position="72"/>
        <end position="82"/>
    </location>
</feature>
<organism evidence="7 8">
    <name type="scientific">Actinomadura gamaensis</name>
    <dbReference type="NCBI Taxonomy" id="1763541"/>
    <lineage>
        <taxon>Bacteria</taxon>
        <taxon>Bacillati</taxon>
        <taxon>Actinomycetota</taxon>
        <taxon>Actinomycetes</taxon>
        <taxon>Streptosporangiales</taxon>
        <taxon>Thermomonosporaceae</taxon>
        <taxon>Actinomadura</taxon>
    </lineage>
</organism>
<sequence>MPLTRHGETSAHHPAIRDNPVPRQERASRDGQDPPSPRTHDRFDDRTPGRQAAPRHDRAAPGEPEREPEPAPGQDEAAAPRARITRRERREQTRAALLEAAERLWAEHGIHGASLDDVAAAAGLTKGAVYSNFAGKTDLLLALLEYCTRERIGTETCSELRDTSRPPEERFQRAGAAYRRRLEGEQARLTGLLLVEFWLFGMRDYAAGWRIADWYAECRDNLARNIAESDGISPRDRATLAIALDAGLAFQHLLDPDRVPAELYGTAMRLILGKD</sequence>
<feature type="region of interest" description="Disordered" evidence="5">
    <location>
        <begin position="1"/>
        <end position="90"/>
    </location>
</feature>
<protein>
    <submittedName>
        <fullName evidence="7">TetR/AcrR family transcriptional regulator</fullName>
    </submittedName>
</protein>
<dbReference type="RefSeq" id="WP_378259255.1">
    <property type="nucleotide sequence ID" value="NZ_JBHSIT010000007.1"/>
</dbReference>
<dbReference type="Proteomes" id="UP001595872">
    <property type="component" value="Unassembled WGS sequence"/>
</dbReference>
<gene>
    <name evidence="7" type="ORF">ACFPCY_25550</name>
</gene>
<feature type="domain" description="HTH tetR-type" evidence="6">
    <location>
        <begin position="91"/>
        <end position="151"/>
    </location>
</feature>
<dbReference type="SUPFAM" id="SSF48498">
    <property type="entry name" value="Tetracyclin repressor-like, C-terminal domain"/>
    <property type="match status" value="1"/>
</dbReference>
<dbReference type="InterPro" id="IPR001647">
    <property type="entry name" value="HTH_TetR"/>
</dbReference>
<dbReference type="InterPro" id="IPR036271">
    <property type="entry name" value="Tet_transcr_reg_TetR-rel_C_sf"/>
</dbReference>
<evidence type="ECO:0000256" key="5">
    <source>
        <dbReference type="SAM" id="MobiDB-lite"/>
    </source>
</evidence>
<dbReference type="PRINTS" id="PR00455">
    <property type="entry name" value="HTHTETR"/>
</dbReference>
<evidence type="ECO:0000313" key="8">
    <source>
        <dbReference type="Proteomes" id="UP001595872"/>
    </source>
</evidence>
<evidence type="ECO:0000259" key="6">
    <source>
        <dbReference type="PROSITE" id="PS50977"/>
    </source>
</evidence>
<feature type="compositionally biased region" description="Basic and acidic residues" evidence="5">
    <location>
        <begin position="23"/>
        <end position="69"/>
    </location>
</feature>
<dbReference type="PROSITE" id="PS50977">
    <property type="entry name" value="HTH_TETR_2"/>
    <property type="match status" value="1"/>
</dbReference>
<dbReference type="PANTHER" id="PTHR30055">
    <property type="entry name" value="HTH-TYPE TRANSCRIPTIONAL REGULATOR RUTR"/>
    <property type="match status" value="1"/>
</dbReference>
<reference evidence="8" key="1">
    <citation type="journal article" date="2019" name="Int. J. Syst. Evol. Microbiol.">
        <title>The Global Catalogue of Microorganisms (GCM) 10K type strain sequencing project: providing services to taxonomists for standard genome sequencing and annotation.</title>
        <authorList>
            <consortium name="The Broad Institute Genomics Platform"/>
            <consortium name="The Broad Institute Genome Sequencing Center for Infectious Disease"/>
            <person name="Wu L."/>
            <person name="Ma J."/>
        </authorList>
    </citation>
    <scope>NUCLEOTIDE SEQUENCE [LARGE SCALE GENOMIC DNA]</scope>
    <source>
        <strain evidence="8">KLKA75</strain>
    </source>
</reference>
<dbReference type="SUPFAM" id="SSF46689">
    <property type="entry name" value="Homeodomain-like"/>
    <property type="match status" value="1"/>
</dbReference>
<dbReference type="EMBL" id="JBHSIT010000007">
    <property type="protein sequence ID" value="MFC4910705.1"/>
    <property type="molecule type" value="Genomic_DNA"/>
</dbReference>
<keyword evidence="2 4" id="KW-0238">DNA-binding</keyword>
<evidence type="ECO:0000256" key="4">
    <source>
        <dbReference type="PROSITE-ProRule" id="PRU00335"/>
    </source>
</evidence>
<name>A0ABV9U5S2_9ACTN</name>
<feature type="compositionally biased region" description="Basic and acidic residues" evidence="5">
    <location>
        <begin position="1"/>
        <end position="11"/>
    </location>
</feature>
<keyword evidence="8" id="KW-1185">Reference proteome</keyword>
<evidence type="ECO:0000313" key="7">
    <source>
        <dbReference type="EMBL" id="MFC4910705.1"/>
    </source>
</evidence>
<dbReference type="InterPro" id="IPR050109">
    <property type="entry name" value="HTH-type_TetR-like_transc_reg"/>
</dbReference>
<evidence type="ECO:0000256" key="2">
    <source>
        <dbReference type="ARBA" id="ARBA00023125"/>
    </source>
</evidence>
<comment type="caution">
    <text evidence="7">The sequence shown here is derived from an EMBL/GenBank/DDBJ whole genome shotgun (WGS) entry which is preliminary data.</text>
</comment>
<keyword evidence="3" id="KW-0804">Transcription</keyword>
<evidence type="ECO:0000256" key="3">
    <source>
        <dbReference type="ARBA" id="ARBA00023163"/>
    </source>
</evidence>
<keyword evidence="1" id="KW-0805">Transcription regulation</keyword>
<feature type="DNA-binding region" description="H-T-H motif" evidence="4">
    <location>
        <begin position="114"/>
        <end position="133"/>
    </location>
</feature>
<proteinExistence type="predicted"/>
<dbReference type="Pfam" id="PF00440">
    <property type="entry name" value="TetR_N"/>
    <property type="match status" value="1"/>
</dbReference>
<accession>A0ABV9U5S2</accession>